<evidence type="ECO:0000256" key="2">
    <source>
        <dbReference type="ARBA" id="ARBA00022448"/>
    </source>
</evidence>
<keyword evidence="6 9" id="KW-1133">Transmembrane helix</keyword>
<dbReference type="Proteomes" id="UP000632828">
    <property type="component" value="Unassembled WGS sequence"/>
</dbReference>
<keyword evidence="12" id="KW-1185">Reference proteome</keyword>
<comment type="caution">
    <text evidence="11">The sequence shown here is derived from an EMBL/GenBank/DDBJ whole genome shotgun (WGS) entry which is preliminary data.</text>
</comment>
<protein>
    <submittedName>
        <fullName evidence="11">TRAP transporter small permease</fullName>
    </submittedName>
</protein>
<evidence type="ECO:0000256" key="3">
    <source>
        <dbReference type="ARBA" id="ARBA00022475"/>
    </source>
</evidence>
<keyword evidence="3" id="KW-1003">Cell membrane</keyword>
<accession>A0A8J6QSI8</accession>
<keyword evidence="2" id="KW-0813">Transport</keyword>
<dbReference type="EMBL" id="JACWUN010000009">
    <property type="protein sequence ID" value="MBD1400825.1"/>
    <property type="molecule type" value="Genomic_DNA"/>
</dbReference>
<evidence type="ECO:0000256" key="5">
    <source>
        <dbReference type="ARBA" id="ARBA00022692"/>
    </source>
</evidence>
<dbReference type="GO" id="GO:0022857">
    <property type="term" value="F:transmembrane transporter activity"/>
    <property type="evidence" value="ECO:0007669"/>
    <property type="project" value="TreeGrafter"/>
</dbReference>
<dbReference type="InterPro" id="IPR007387">
    <property type="entry name" value="TRAP_DctQ"/>
</dbReference>
<feature type="transmembrane region" description="Helical" evidence="9">
    <location>
        <begin position="53"/>
        <end position="71"/>
    </location>
</feature>
<dbReference type="RefSeq" id="WP_191155775.1">
    <property type="nucleotide sequence ID" value="NZ_JACWUN010000009.1"/>
</dbReference>
<dbReference type="PANTHER" id="PTHR35011:SF2">
    <property type="entry name" value="2,3-DIKETO-L-GULONATE TRAP TRANSPORTER SMALL PERMEASE PROTEIN YIAM"/>
    <property type="match status" value="1"/>
</dbReference>
<feature type="transmembrane region" description="Helical" evidence="9">
    <location>
        <begin position="134"/>
        <end position="156"/>
    </location>
</feature>
<comment type="subcellular location">
    <subcellularLocation>
        <location evidence="1">Cell inner membrane</location>
        <topology evidence="1">Multi-pass membrane protein</topology>
    </subcellularLocation>
</comment>
<evidence type="ECO:0000256" key="7">
    <source>
        <dbReference type="ARBA" id="ARBA00023136"/>
    </source>
</evidence>
<feature type="transmembrane region" description="Helical" evidence="9">
    <location>
        <begin position="92"/>
        <end position="114"/>
    </location>
</feature>
<keyword evidence="4" id="KW-0997">Cell inner membrane</keyword>
<reference evidence="11" key="1">
    <citation type="submission" date="2020-09" db="EMBL/GenBank/DDBJ databases">
        <title>Pelobacter alkaliphilus sp. nov., a novel anaerobic arsenate-reducing bacterium from terrestrial mud volcano.</title>
        <authorList>
            <person name="Khomyakova M.A."/>
            <person name="Merkel A.Y."/>
            <person name="Slobodkin A.I."/>
        </authorList>
    </citation>
    <scope>NUCLEOTIDE SEQUENCE</scope>
    <source>
        <strain evidence="11">M08fum</strain>
    </source>
</reference>
<evidence type="ECO:0000256" key="4">
    <source>
        <dbReference type="ARBA" id="ARBA00022519"/>
    </source>
</evidence>
<dbReference type="PANTHER" id="PTHR35011">
    <property type="entry name" value="2,3-DIKETO-L-GULONATE TRAP TRANSPORTER SMALL PERMEASE PROTEIN YIAM"/>
    <property type="match status" value="1"/>
</dbReference>
<dbReference type="GO" id="GO:0015740">
    <property type="term" value="P:C4-dicarboxylate transport"/>
    <property type="evidence" value="ECO:0007669"/>
    <property type="project" value="TreeGrafter"/>
</dbReference>
<evidence type="ECO:0000256" key="9">
    <source>
        <dbReference type="SAM" id="Phobius"/>
    </source>
</evidence>
<evidence type="ECO:0000313" key="12">
    <source>
        <dbReference type="Proteomes" id="UP000632828"/>
    </source>
</evidence>
<dbReference type="InterPro" id="IPR055348">
    <property type="entry name" value="DctQ"/>
</dbReference>
<sequence>MLKKIFKKIDRTFLFVEEWSLFIAVSAALLAAMANVVLRKSGGDINIYWSDEVVRKVIFFSTYIGAVTAIRSRSLIRIDALPQIFPVLKRPLTLISHIAVLFFAGVMVKLGWTMTAMMYHDPFARTSTLQIPEWYFYAVLPIMGVMMFFRTLVVMVEDWRGIQDMTGEQ</sequence>
<evidence type="ECO:0000256" key="1">
    <source>
        <dbReference type="ARBA" id="ARBA00004429"/>
    </source>
</evidence>
<evidence type="ECO:0000313" key="11">
    <source>
        <dbReference type="EMBL" id="MBD1400825.1"/>
    </source>
</evidence>
<name>A0A8J6QSI8_9BACT</name>
<comment type="similarity">
    <text evidence="8">Belongs to the TRAP transporter small permease family.</text>
</comment>
<gene>
    <name evidence="11" type="ORF">ICT70_09095</name>
</gene>
<evidence type="ECO:0000256" key="8">
    <source>
        <dbReference type="ARBA" id="ARBA00038436"/>
    </source>
</evidence>
<dbReference type="AlphaFoldDB" id="A0A8J6QSI8"/>
<evidence type="ECO:0000259" key="10">
    <source>
        <dbReference type="Pfam" id="PF04290"/>
    </source>
</evidence>
<keyword evidence="5 9" id="KW-0812">Transmembrane</keyword>
<organism evidence="11 12">
    <name type="scientific">Pelovirga terrestris</name>
    <dbReference type="NCBI Taxonomy" id="2771352"/>
    <lineage>
        <taxon>Bacteria</taxon>
        <taxon>Pseudomonadati</taxon>
        <taxon>Thermodesulfobacteriota</taxon>
        <taxon>Desulfuromonadia</taxon>
        <taxon>Geobacterales</taxon>
        <taxon>Geobacteraceae</taxon>
        <taxon>Pelovirga</taxon>
    </lineage>
</organism>
<proteinExistence type="inferred from homology"/>
<dbReference type="Pfam" id="PF04290">
    <property type="entry name" value="DctQ"/>
    <property type="match status" value="1"/>
</dbReference>
<feature type="domain" description="Tripartite ATP-independent periplasmic transporters DctQ component" evidence="10">
    <location>
        <begin position="30"/>
        <end position="160"/>
    </location>
</feature>
<dbReference type="GO" id="GO:0005886">
    <property type="term" value="C:plasma membrane"/>
    <property type="evidence" value="ECO:0007669"/>
    <property type="project" value="UniProtKB-SubCell"/>
</dbReference>
<evidence type="ECO:0000256" key="6">
    <source>
        <dbReference type="ARBA" id="ARBA00022989"/>
    </source>
</evidence>
<feature type="transmembrane region" description="Helical" evidence="9">
    <location>
        <begin position="12"/>
        <end position="33"/>
    </location>
</feature>
<keyword evidence="7 9" id="KW-0472">Membrane</keyword>